<evidence type="ECO:0000313" key="7">
    <source>
        <dbReference type="Proteomes" id="UP001234178"/>
    </source>
</evidence>
<keyword evidence="7" id="KW-1185">Reference proteome</keyword>
<evidence type="ECO:0000259" key="5">
    <source>
        <dbReference type="Pfam" id="PF08281"/>
    </source>
</evidence>
<name>A0ABR0B8U4_9CRUS</name>
<sequence>MTLARASALPDATTLSASDAARVGRAISDPAAAVFRVVRRHGVPSRLAEDACQRPGKEAAFLCATAVRVASEMRRLAAARHEALVDELPESTAADDPEKALVAAETIAWLDRALSAVDDDARAVFVLFELEEIPATEIAEQLQLPIGTVHTRLRRARLALREAYAALQENPR</sequence>
<dbReference type="InterPro" id="IPR039425">
    <property type="entry name" value="RNA_pol_sigma-70-like"/>
</dbReference>
<dbReference type="InterPro" id="IPR013249">
    <property type="entry name" value="RNA_pol_sigma70_r4_t2"/>
</dbReference>
<keyword evidence="3" id="KW-0238">DNA-binding</keyword>
<dbReference type="SUPFAM" id="SSF88659">
    <property type="entry name" value="Sigma3 and sigma4 domains of RNA polymerase sigma factors"/>
    <property type="match status" value="1"/>
</dbReference>
<protein>
    <recommendedName>
        <fullName evidence="5">RNA polymerase sigma factor 70 region 4 type 2 domain-containing protein</fullName>
    </recommendedName>
</protein>
<dbReference type="PANTHER" id="PTHR43133">
    <property type="entry name" value="RNA POLYMERASE ECF-TYPE SIGMA FACTO"/>
    <property type="match status" value="1"/>
</dbReference>
<dbReference type="InterPro" id="IPR013324">
    <property type="entry name" value="RNA_pol_sigma_r3/r4-like"/>
</dbReference>
<dbReference type="Pfam" id="PF08281">
    <property type="entry name" value="Sigma70_r4_2"/>
    <property type="match status" value="1"/>
</dbReference>
<evidence type="ECO:0000256" key="3">
    <source>
        <dbReference type="ARBA" id="ARBA00023125"/>
    </source>
</evidence>
<evidence type="ECO:0000256" key="1">
    <source>
        <dbReference type="ARBA" id="ARBA00023015"/>
    </source>
</evidence>
<dbReference type="InterPro" id="IPR036388">
    <property type="entry name" value="WH-like_DNA-bd_sf"/>
</dbReference>
<feature type="domain" description="RNA polymerase sigma factor 70 region 4 type 2" evidence="5">
    <location>
        <begin position="109"/>
        <end position="160"/>
    </location>
</feature>
<keyword evidence="2" id="KW-0731">Sigma factor</keyword>
<gene>
    <name evidence="6" type="ORF">OUZ56_032393</name>
</gene>
<dbReference type="Proteomes" id="UP001234178">
    <property type="component" value="Unassembled WGS sequence"/>
</dbReference>
<dbReference type="NCBIfam" id="TIGR02937">
    <property type="entry name" value="sigma70-ECF"/>
    <property type="match status" value="1"/>
</dbReference>
<accession>A0ABR0B8U4</accession>
<evidence type="ECO:0000256" key="2">
    <source>
        <dbReference type="ARBA" id="ARBA00023082"/>
    </source>
</evidence>
<evidence type="ECO:0000256" key="4">
    <source>
        <dbReference type="ARBA" id="ARBA00023163"/>
    </source>
</evidence>
<comment type="caution">
    <text evidence="6">The sequence shown here is derived from an EMBL/GenBank/DDBJ whole genome shotgun (WGS) entry which is preliminary data.</text>
</comment>
<proteinExistence type="predicted"/>
<dbReference type="EMBL" id="JAOYFB010000041">
    <property type="protein sequence ID" value="KAK4044987.1"/>
    <property type="molecule type" value="Genomic_DNA"/>
</dbReference>
<keyword evidence="4" id="KW-0804">Transcription</keyword>
<reference evidence="6 7" key="1">
    <citation type="journal article" date="2023" name="Nucleic Acids Res.">
        <title>The hologenome of Daphnia magna reveals possible DNA methylation and microbiome-mediated evolution of the host genome.</title>
        <authorList>
            <person name="Chaturvedi A."/>
            <person name="Li X."/>
            <person name="Dhandapani V."/>
            <person name="Marshall H."/>
            <person name="Kissane S."/>
            <person name="Cuenca-Cambronero M."/>
            <person name="Asole G."/>
            <person name="Calvet F."/>
            <person name="Ruiz-Romero M."/>
            <person name="Marangio P."/>
            <person name="Guigo R."/>
            <person name="Rago D."/>
            <person name="Mirbahai L."/>
            <person name="Eastwood N."/>
            <person name="Colbourne J.K."/>
            <person name="Zhou J."/>
            <person name="Mallon E."/>
            <person name="Orsini L."/>
        </authorList>
    </citation>
    <scope>NUCLEOTIDE SEQUENCE [LARGE SCALE GENOMIC DNA]</scope>
    <source>
        <strain evidence="6">LRV0_1</strain>
    </source>
</reference>
<dbReference type="InterPro" id="IPR014284">
    <property type="entry name" value="RNA_pol_sigma-70_dom"/>
</dbReference>
<organism evidence="6 7">
    <name type="scientific">Daphnia magna</name>
    <dbReference type="NCBI Taxonomy" id="35525"/>
    <lineage>
        <taxon>Eukaryota</taxon>
        <taxon>Metazoa</taxon>
        <taxon>Ecdysozoa</taxon>
        <taxon>Arthropoda</taxon>
        <taxon>Crustacea</taxon>
        <taxon>Branchiopoda</taxon>
        <taxon>Diplostraca</taxon>
        <taxon>Cladocera</taxon>
        <taxon>Anomopoda</taxon>
        <taxon>Daphniidae</taxon>
        <taxon>Daphnia</taxon>
    </lineage>
</organism>
<keyword evidence="1" id="KW-0805">Transcription regulation</keyword>
<dbReference type="PANTHER" id="PTHR43133:SF8">
    <property type="entry name" value="RNA POLYMERASE SIGMA FACTOR HI_1459-RELATED"/>
    <property type="match status" value="1"/>
</dbReference>
<dbReference type="Gene3D" id="1.10.10.10">
    <property type="entry name" value="Winged helix-like DNA-binding domain superfamily/Winged helix DNA-binding domain"/>
    <property type="match status" value="1"/>
</dbReference>
<evidence type="ECO:0000313" key="6">
    <source>
        <dbReference type="EMBL" id="KAK4044987.1"/>
    </source>
</evidence>